<dbReference type="Pfam" id="PF17118">
    <property type="entry name" value="DUF5105"/>
    <property type="match status" value="1"/>
</dbReference>
<feature type="signal peptide" evidence="1">
    <location>
        <begin position="1"/>
        <end position="23"/>
    </location>
</feature>
<dbReference type="PROSITE" id="PS51257">
    <property type="entry name" value="PROKAR_LIPOPROTEIN"/>
    <property type="match status" value="1"/>
</dbReference>
<dbReference type="OrthoDB" id="2041827at2"/>
<dbReference type="AlphaFoldDB" id="A0A2T0BJK9"/>
<name>A0A2T0BJK9_9CLOT</name>
<feature type="chain" id="PRO_5039653987" description="DUF5105 domain-containing protein" evidence="1">
    <location>
        <begin position="24"/>
        <end position="224"/>
    </location>
</feature>
<protein>
    <recommendedName>
        <fullName evidence="2">DUF5105 domain-containing protein</fullName>
    </recommendedName>
</protein>
<keyword evidence="1" id="KW-0732">Signal</keyword>
<dbReference type="InterPro" id="IPR031343">
    <property type="entry name" value="DUF5105"/>
</dbReference>
<proteinExistence type="predicted"/>
<feature type="domain" description="DUF5105" evidence="2">
    <location>
        <begin position="47"/>
        <end position="169"/>
    </location>
</feature>
<dbReference type="RefSeq" id="WP_106058401.1">
    <property type="nucleotide sequence ID" value="NZ_PVXQ01000003.1"/>
</dbReference>
<evidence type="ECO:0000259" key="2">
    <source>
        <dbReference type="Pfam" id="PF17118"/>
    </source>
</evidence>
<comment type="caution">
    <text evidence="3">The sequence shown here is derived from an EMBL/GenBank/DDBJ whole genome shotgun (WGS) entry which is preliminary data.</text>
</comment>
<sequence>MKKSKKLMAVLMTAILGSALLLTGCGGKIATADVTAKAFYNLYILGDSTEIEKIALTNDESNQILDKLKSTSQDATKNLITSGGLQISDEQLDSIYNAEMEALKKLTVTTEIVSAEKDNATIKLTTTYIDLLTIDTKAAEEAANEANAMSLTDQTELNNKIVELYVNNLIEGFKAAQPSIETKEATFECQKQVYIVDGKNKDVWFPVDMETFGGNIAKMATNQQ</sequence>
<reference evidence="3 4" key="1">
    <citation type="submission" date="2018-03" db="EMBL/GenBank/DDBJ databases">
        <title>Genome sequence of Clostridium vincentii DSM 10228.</title>
        <authorList>
            <person name="Poehlein A."/>
            <person name="Daniel R."/>
        </authorList>
    </citation>
    <scope>NUCLEOTIDE SEQUENCE [LARGE SCALE GENOMIC DNA]</scope>
    <source>
        <strain evidence="3 4">DSM 10228</strain>
    </source>
</reference>
<evidence type="ECO:0000313" key="3">
    <source>
        <dbReference type="EMBL" id="PRR84059.1"/>
    </source>
</evidence>
<evidence type="ECO:0000256" key="1">
    <source>
        <dbReference type="SAM" id="SignalP"/>
    </source>
</evidence>
<gene>
    <name evidence="3" type="ORF">CLVI_03570</name>
</gene>
<dbReference type="EMBL" id="PVXQ01000003">
    <property type="protein sequence ID" value="PRR84059.1"/>
    <property type="molecule type" value="Genomic_DNA"/>
</dbReference>
<evidence type="ECO:0000313" key="4">
    <source>
        <dbReference type="Proteomes" id="UP000239471"/>
    </source>
</evidence>
<keyword evidence="4" id="KW-1185">Reference proteome</keyword>
<accession>A0A2T0BJK9</accession>
<organism evidence="3 4">
    <name type="scientific">Clostridium vincentii</name>
    <dbReference type="NCBI Taxonomy" id="52704"/>
    <lineage>
        <taxon>Bacteria</taxon>
        <taxon>Bacillati</taxon>
        <taxon>Bacillota</taxon>
        <taxon>Clostridia</taxon>
        <taxon>Eubacteriales</taxon>
        <taxon>Clostridiaceae</taxon>
        <taxon>Clostridium</taxon>
    </lineage>
</organism>
<dbReference type="Proteomes" id="UP000239471">
    <property type="component" value="Unassembled WGS sequence"/>
</dbReference>